<proteinExistence type="inferred from homology"/>
<evidence type="ECO:0000256" key="2">
    <source>
        <dbReference type="ARBA" id="ARBA00022603"/>
    </source>
</evidence>
<dbReference type="GO" id="GO:0008170">
    <property type="term" value="F:N-methyltransferase activity"/>
    <property type="evidence" value="ECO:0007669"/>
    <property type="project" value="InterPro"/>
</dbReference>
<protein>
    <recommendedName>
        <fullName evidence="4">Methyltransferase</fullName>
        <ecNumber evidence="4">2.1.1.-</ecNumber>
    </recommendedName>
</protein>
<keyword evidence="3 7" id="KW-0808">Transferase</keyword>
<dbReference type="InterPro" id="IPR002052">
    <property type="entry name" value="DNA_methylase_N6_adenine_CS"/>
</dbReference>
<dbReference type="InterPro" id="IPR001091">
    <property type="entry name" value="RM_Methyltransferase"/>
</dbReference>
<dbReference type="InterPro" id="IPR029063">
    <property type="entry name" value="SAM-dependent_MTases_sf"/>
</dbReference>
<evidence type="ECO:0000313" key="8">
    <source>
        <dbReference type="Proteomes" id="UP000589626"/>
    </source>
</evidence>
<evidence type="ECO:0000256" key="5">
    <source>
        <dbReference type="SAM" id="MobiDB-lite"/>
    </source>
</evidence>
<comment type="similarity">
    <text evidence="1 4">Belongs to the N(4)/N(6)-methyltransferase family.</text>
</comment>
<name>A0A7W4VT32_9ACTN</name>
<dbReference type="RefSeq" id="WP_343057714.1">
    <property type="nucleotide sequence ID" value="NZ_JACHWR010000001.1"/>
</dbReference>
<dbReference type="GO" id="GO:0005737">
    <property type="term" value="C:cytoplasm"/>
    <property type="evidence" value="ECO:0007669"/>
    <property type="project" value="TreeGrafter"/>
</dbReference>
<gene>
    <name evidence="7" type="ORF">FHU40_000794</name>
</gene>
<accession>A0A7W4VT32</accession>
<dbReference type="InterPro" id="IPR002941">
    <property type="entry name" value="DNA_methylase_N4/N6"/>
</dbReference>
<dbReference type="EMBL" id="JACHWR010000001">
    <property type="protein sequence ID" value="MBB3040993.1"/>
    <property type="molecule type" value="Genomic_DNA"/>
</dbReference>
<dbReference type="AlphaFoldDB" id="A0A7W4VT32"/>
<dbReference type="SUPFAM" id="SSF53335">
    <property type="entry name" value="S-adenosyl-L-methionine-dependent methyltransferases"/>
    <property type="match status" value="1"/>
</dbReference>
<dbReference type="PANTHER" id="PTHR13370:SF3">
    <property type="entry name" value="TRNA (GUANINE(10)-N2)-METHYLTRANSFERASE HOMOLOG"/>
    <property type="match status" value="1"/>
</dbReference>
<feature type="region of interest" description="Disordered" evidence="5">
    <location>
        <begin position="51"/>
        <end position="75"/>
    </location>
</feature>
<keyword evidence="2 7" id="KW-0489">Methyltransferase</keyword>
<evidence type="ECO:0000256" key="1">
    <source>
        <dbReference type="ARBA" id="ARBA00006594"/>
    </source>
</evidence>
<evidence type="ECO:0000259" key="6">
    <source>
        <dbReference type="Pfam" id="PF01555"/>
    </source>
</evidence>
<dbReference type="GO" id="GO:0009007">
    <property type="term" value="F:site-specific DNA-methyltransferase (adenine-specific) activity"/>
    <property type="evidence" value="ECO:0007669"/>
    <property type="project" value="TreeGrafter"/>
</dbReference>
<organism evidence="7 8">
    <name type="scientific">Nocardioides soli</name>
    <dbReference type="NCBI Taxonomy" id="1036020"/>
    <lineage>
        <taxon>Bacteria</taxon>
        <taxon>Bacillati</taxon>
        <taxon>Actinomycetota</taxon>
        <taxon>Actinomycetes</taxon>
        <taxon>Propionibacteriales</taxon>
        <taxon>Nocardioidaceae</taxon>
        <taxon>Nocardioides</taxon>
    </lineage>
</organism>
<dbReference type="PROSITE" id="PS00092">
    <property type="entry name" value="N6_MTASE"/>
    <property type="match status" value="1"/>
</dbReference>
<dbReference type="Pfam" id="PF01555">
    <property type="entry name" value="N6_N4_Mtase"/>
    <property type="match status" value="1"/>
</dbReference>
<dbReference type="EC" id="2.1.1.-" evidence="4"/>
<dbReference type="Proteomes" id="UP000589626">
    <property type="component" value="Unassembled WGS sequence"/>
</dbReference>
<reference evidence="7 8" key="1">
    <citation type="submission" date="2020-08" db="EMBL/GenBank/DDBJ databases">
        <title>Sequencing the genomes of 1000 actinobacteria strains.</title>
        <authorList>
            <person name="Klenk H.-P."/>
        </authorList>
    </citation>
    <scope>NUCLEOTIDE SEQUENCE [LARGE SCALE GENOMIC DNA]</scope>
    <source>
        <strain evidence="7 8">DSM 105498</strain>
    </source>
</reference>
<dbReference type="GO" id="GO:0003677">
    <property type="term" value="F:DNA binding"/>
    <property type="evidence" value="ECO:0007669"/>
    <property type="project" value="InterPro"/>
</dbReference>
<keyword evidence="8" id="KW-1185">Reference proteome</keyword>
<sequence length="247" mass="26289">MSDQRPAERGDLLPYYEDDLVTLYCGDARKLTPWLAADVLVTDPPYGRAWRQSSIKHRSGRGKSSPHEGIQGDTDTTTRDAILALWGNRPGILFGDLMLTPPPGTRQVSVYVKPPDAGTRGAFAQVRRDLEAIYFTGTHGAGIGGRSGAFRTNASNVGGNAGLAAKAGGHPHTKPQDVMQELILLTSGVVADPFSGGGSTLVAAKQLGRRIIGIELEERYCEIAAKRLSQDSLFGDLVRVSSTGATS</sequence>
<dbReference type="GO" id="GO:0032259">
    <property type="term" value="P:methylation"/>
    <property type="evidence" value="ECO:0007669"/>
    <property type="project" value="UniProtKB-KW"/>
</dbReference>
<evidence type="ECO:0000256" key="3">
    <source>
        <dbReference type="ARBA" id="ARBA00022679"/>
    </source>
</evidence>
<dbReference type="PRINTS" id="PR00508">
    <property type="entry name" value="S21N4MTFRASE"/>
</dbReference>
<comment type="caution">
    <text evidence="7">The sequence shown here is derived from an EMBL/GenBank/DDBJ whole genome shotgun (WGS) entry which is preliminary data.</text>
</comment>
<dbReference type="Gene3D" id="3.40.50.150">
    <property type="entry name" value="Vaccinia Virus protein VP39"/>
    <property type="match status" value="1"/>
</dbReference>
<feature type="domain" description="DNA methylase N-4/N-6" evidence="6">
    <location>
        <begin position="165"/>
        <end position="226"/>
    </location>
</feature>
<evidence type="ECO:0000256" key="4">
    <source>
        <dbReference type="RuleBase" id="RU362026"/>
    </source>
</evidence>
<evidence type="ECO:0000313" key="7">
    <source>
        <dbReference type="EMBL" id="MBB3040993.1"/>
    </source>
</evidence>
<dbReference type="PANTHER" id="PTHR13370">
    <property type="entry name" value="RNA METHYLASE-RELATED"/>
    <property type="match status" value="1"/>
</dbReference>